<dbReference type="GO" id="GO:0032259">
    <property type="term" value="P:methylation"/>
    <property type="evidence" value="ECO:0007669"/>
    <property type="project" value="UniProtKB-KW"/>
</dbReference>
<comment type="caution">
    <text evidence="11">The sequence shown here is derived from an EMBL/GenBank/DDBJ whole genome shotgun (WGS) entry which is preliminary data.</text>
</comment>
<evidence type="ECO:0000313" key="11">
    <source>
        <dbReference type="EMBL" id="NGM81235.1"/>
    </source>
</evidence>
<evidence type="ECO:0000256" key="4">
    <source>
        <dbReference type="ARBA" id="ARBA00022691"/>
    </source>
</evidence>
<evidence type="ECO:0000313" key="12">
    <source>
        <dbReference type="Proteomes" id="UP000480151"/>
    </source>
</evidence>
<dbReference type="PROSITE" id="PS00093">
    <property type="entry name" value="N4_MTASE"/>
    <property type="match status" value="1"/>
</dbReference>
<dbReference type="Proteomes" id="UP000480151">
    <property type="component" value="Unassembled WGS sequence"/>
</dbReference>
<evidence type="ECO:0000256" key="8">
    <source>
        <dbReference type="RuleBase" id="RU362026"/>
    </source>
</evidence>
<dbReference type="Gene3D" id="3.40.50.150">
    <property type="entry name" value="Vaccinia Virus protein VP39"/>
    <property type="match status" value="1"/>
</dbReference>
<name>A0A6M1PG64_9BACL</name>
<dbReference type="InterPro" id="IPR001091">
    <property type="entry name" value="RM_Methyltransferase"/>
</dbReference>
<dbReference type="InterPro" id="IPR017985">
    <property type="entry name" value="MeTrfase_CN4_CS"/>
</dbReference>
<evidence type="ECO:0000256" key="7">
    <source>
        <dbReference type="ARBA" id="ARBA00049120"/>
    </source>
</evidence>
<evidence type="ECO:0000256" key="5">
    <source>
        <dbReference type="ARBA" id="ARBA00022747"/>
    </source>
</evidence>
<keyword evidence="2 11" id="KW-0489">Methyltransferase</keyword>
<comment type="catalytic activity">
    <reaction evidence="7">
        <text>a 2'-deoxycytidine in DNA + S-adenosyl-L-methionine = an N(4)-methyl-2'-deoxycytidine in DNA + S-adenosyl-L-homocysteine + H(+)</text>
        <dbReference type="Rhea" id="RHEA:16857"/>
        <dbReference type="Rhea" id="RHEA-COMP:11369"/>
        <dbReference type="Rhea" id="RHEA-COMP:13674"/>
        <dbReference type="ChEBI" id="CHEBI:15378"/>
        <dbReference type="ChEBI" id="CHEBI:57856"/>
        <dbReference type="ChEBI" id="CHEBI:59789"/>
        <dbReference type="ChEBI" id="CHEBI:85452"/>
        <dbReference type="ChEBI" id="CHEBI:137933"/>
        <dbReference type="EC" id="2.1.1.113"/>
    </reaction>
</comment>
<feature type="compositionally biased region" description="Basic and acidic residues" evidence="9">
    <location>
        <begin position="143"/>
        <end position="165"/>
    </location>
</feature>
<dbReference type="EMBL" id="JAAKGU010000001">
    <property type="protein sequence ID" value="NGM81235.1"/>
    <property type="molecule type" value="Genomic_DNA"/>
</dbReference>
<keyword evidence="5" id="KW-0680">Restriction system</keyword>
<accession>A0A6M1PG64</accession>
<dbReference type="EC" id="2.1.1.-" evidence="8"/>
<feature type="domain" description="DNA methylase N-4/N-6" evidence="10">
    <location>
        <begin position="25"/>
        <end position="255"/>
    </location>
</feature>
<reference evidence="11 12" key="1">
    <citation type="submission" date="2020-02" db="EMBL/GenBank/DDBJ databases">
        <authorList>
            <person name="Gao J."/>
            <person name="Sun J."/>
        </authorList>
    </citation>
    <scope>NUCLEOTIDE SEQUENCE [LARGE SCALE GENOMIC DNA]</scope>
    <source>
        <strain evidence="11 12">7124</strain>
    </source>
</reference>
<dbReference type="Pfam" id="PF01555">
    <property type="entry name" value="N6_N4_Mtase"/>
    <property type="match status" value="1"/>
</dbReference>
<dbReference type="SUPFAM" id="SSF53335">
    <property type="entry name" value="S-adenosyl-L-methionine-dependent methyltransferases"/>
    <property type="match status" value="1"/>
</dbReference>
<comment type="similarity">
    <text evidence="1">Belongs to the N(4)/N(6)-methyltransferase family. N(4) subfamily.</text>
</comment>
<dbReference type="GO" id="GO:0003677">
    <property type="term" value="F:DNA binding"/>
    <property type="evidence" value="ECO:0007669"/>
    <property type="project" value="UniProtKB-KW"/>
</dbReference>
<keyword evidence="4" id="KW-0949">S-adenosyl-L-methionine</keyword>
<organism evidence="11 12">
    <name type="scientific">Paenibacillus apii</name>
    <dbReference type="NCBI Taxonomy" id="1850370"/>
    <lineage>
        <taxon>Bacteria</taxon>
        <taxon>Bacillati</taxon>
        <taxon>Bacillota</taxon>
        <taxon>Bacilli</taxon>
        <taxon>Bacillales</taxon>
        <taxon>Paenibacillaceae</taxon>
        <taxon>Paenibacillus</taxon>
    </lineage>
</organism>
<evidence type="ECO:0000256" key="1">
    <source>
        <dbReference type="ARBA" id="ARBA00010203"/>
    </source>
</evidence>
<gene>
    <name evidence="11" type="ORF">G5B47_02280</name>
</gene>
<dbReference type="AlphaFoldDB" id="A0A6M1PG64"/>
<feature type="region of interest" description="Disordered" evidence="9">
    <location>
        <begin position="135"/>
        <end position="165"/>
    </location>
</feature>
<proteinExistence type="inferred from homology"/>
<evidence type="ECO:0000259" key="10">
    <source>
        <dbReference type="Pfam" id="PF01555"/>
    </source>
</evidence>
<keyword evidence="12" id="KW-1185">Reference proteome</keyword>
<keyword evidence="6" id="KW-0238">DNA-binding</keyword>
<evidence type="ECO:0000256" key="3">
    <source>
        <dbReference type="ARBA" id="ARBA00022679"/>
    </source>
</evidence>
<dbReference type="PRINTS" id="PR00508">
    <property type="entry name" value="S21N4MTFRASE"/>
</dbReference>
<dbReference type="GO" id="GO:0015667">
    <property type="term" value="F:site-specific DNA-methyltransferase (cytosine-N4-specific) activity"/>
    <property type="evidence" value="ECO:0007669"/>
    <property type="project" value="UniProtKB-EC"/>
</dbReference>
<dbReference type="RefSeq" id="WP_165093855.1">
    <property type="nucleotide sequence ID" value="NZ_JAAKGU010000001.1"/>
</dbReference>
<evidence type="ECO:0000256" key="9">
    <source>
        <dbReference type="SAM" id="MobiDB-lite"/>
    </source>
</evidence>
<dbReference type="GO" id="GO:0009307">
    <property type="term" value="P:DNA restriction-modification system"/>
    <property type="evidence" value="ECO:0007669"/>
    <property type="project" value="UniProtKB-KW"/>
</dbReference>
<keyword evidence="3 11" id="KW-0808">Transferase</keyword>
<dbReference type="InterPro" id="IPR002941">
    <property type="entry name" value="DNA_methylase_N4/N6"/>
</dbReference>
<sequence length="268" mass="30609">MTIELNRIYNEDCLVGMRKIADRSVDLTVTSPPYDNLRKYNGYAFDFESVARELYRITKPGGVIVWVVGDATVNGSETLTSFKQALFFKEIGFNVHDTMIYEKENPVPLTHNRYEQKFEYMFVFSKGRPTVFNPIMEATSRPGESRRGYSKPREQTTEASRTRTDTIITKSERRRFNIWRYAVGRGGSTRDSVAFQHPAIFPERLAYDHIISWSNRGDVVFDPFMGSGTTAKMSIISGRQYLGFEVSEEYVGIARQRLAALTPVDTAA</sequence>
<dbReference type="GO" id="GO:0008170">
    <property type="term" value="F:N-methyltransferase activity"/>
    <property type="evidence" value="ECO:0007669"/>
    <property type="project" value="InterPro"/>
</dbReference>
<dbReference type="InterPro" id="IPR029063">
    <property type="entry name" value="SAM-dependent_MTases_sf"/>
</dbReference>
<evidence type="ECO:0000256" key="6">
    <source>
        <dbReference type="ARBA" id="ARBA00023125"/>
    </source>
</evidence>
<evidence type="ECO:0000256" key="2">
    <source>
        <dbReference type="ARBA" id="ARBA00022603"/>
    </source>
</evidence>
<protein>
    <recommendedName>
        <fullName evidence="8">Methyltransferase</fullName>
        <ecNumber evidence="8">2.1.1.-</ecNumber>
    </recommendedName>
</protein>